<dbReference type="EMBL" id="LGUV01000378">
    <property type="protein sequence ID" value="KOG44790.1"/>
    <property type="molecule type" value="Genomic_DNA"/>
</dbReference>
<dbReference type="OrthoDB" id="3512879at2"/>
<evidence type="ECO:0000313" key="1">
    <source>
        <dbReference type="EMBL" id="KOG44790.1"/>
    </source>
</evidence>
<name>A0A0L8M327_STRVG</name>
<dbReference type="PATRIC" id="fig|1961.12.peg.7555"/>
<dbReference type="Proteomes" id="UP000037084">
    <property type="component" value="Unassembled WGS sequence"/>
</dbReference>
<dbReference type="AlphaFoldDB" id="A0A0L8M327"/>
<organism evidence="1 2">
    <name type="scientific">Streptomyces virginiae</name>
    <name type="common">Streptomyces cinnamonensis</name>
    <dbReference type="NCBI Taxonomy" id="1961"/>
    <lineage>
        <taxon>Bacteria</taxon>
        <taxon>Bacillati</taxon>
        <taxon>Actinomycetota</taxon>
        <taxon>Actinomycetes</taxon>
        <taxon>Kitasatosporales</taxon>
        <taxon>Streptomycetaceae</taxon>
        <taxon>Streptomyces</taxon>
    </lineage>
</organism>
<proteinExistence type="predicted"/>
<sequence>MTRQVVVPPLFDPSLELLRIPGDEVLDVNASFFSRLTGTTHLRRLTDAAEEGRFSNERTHDALLVTAAAAVLARGRHDLGRMRAIDLVLRLSSVDDPALRLSSRRLEVVGGTTQRGLDIVSAAAATRLFRRESDDVRTLLYGQRVHLLIENYQQLPASAMIMEALTGSPVVLCGSFAAAHRAALEALPPFSQAVGFDSWLPSWQLRKEWAPRVPEVRWIRRARDWSAGVPWSGRLEPEVAALFPPEAWEDCVGATLTISDLRSWASVAGTNGIRTDLRPLLRRVAGNHLAVELLTGAPGVSLRHTSSAARRLFVEAGPRLNLISRFRLPAMPGAPVASTWDGVPVRRDIQADHDFARWHGFTVPGSEGSGIDAADLTALRRRLSARTDLHPARFAASSLAPPSCPPLWDSSAALVNPAGGTDGPSRETFLVNLRTGDAAKFDPRLVHVVRRLEAGDSTCLDVLSNTARRRVAGQLARAGVMGIAT</sequence>
<accession>A0A0L8M327</accession>
<dbReference type="RefSeq" id="WP_063785650.1">
    <property type="nucleotide sequence ID" value="NZ_LGUV01000378.1"/>
</dbReference>
<protein>
    <submittedName>
        <fullName evidence="1">Uncharacterized protein</fullName>
    </submittedName>
</protein>
<comment type="caution">
    <text evidence="1">The sequence shown here is derived from an EMBL/GenBank/DDBJ whole genome shotgun (WGS) entry which is preliminary data.</text>
</comment>
<reference evidence="2" key="1">
    <citation type="submission" date="2015-07" db="EMBL/GenBank/DDBJ databases">
        <authorList>
            <consortium name="Consortium for Microbial Forensics and Genomics (microFORGE)"/>
            <person name="Knight B.M."/>
            <person name="Roberts D.P."/>
            <person name="Lin D."/>
            <person name="Hari K."/>
            <person name="Fletcher J."/>
            <person name="Melcher U."/>
            <person name="Blagden T."/>
            <person name="Winegar R.A."/>
        </authorList>
    </citation>
    <scope>NUCLEOTIDE SEQUENCE [LARGE SCALE GENOMIC DNA]</scope>
    <source>
        <strain evidence="2">NRRL B-1447</strain>
    </source>
</reference>
<evidence type="ECO:0000313" key="2">
    <source>
        <dbReference type="Proteomes" id="UP000037084"/>
    </source>
</evidence>
<gene>
    <name evidence="1" type="ORF">ADK75_34260</name>
</gene>